<reference evidence="16" key="1">
    <citation type="submission" date="2020-05" db="UniProtKB">
        <authorList>
            <consortium name="EnsemblMetazoa"/>
        </authorList>
    </citation>
    <scope>IDENTIFICATION</scope>
    <source>
        <strain evidence="16">USDA</strain>
    </source>
</reference>
<feature type="transmembrane region" description="Helical" evidence="14">
    <location>
        <begin position="1103"/>
        <end position="1125"/>
    </location>
</feature>
<dbReference type="Gene3D" id="3.40.50.2300">
    <property type="match status" value="2"/>
</dbReference>
<proteinExistence type="predicted"/>
<evidence type="ECO:0000256" key="1">
    <source>
        <dbReference type="ARBA" id="ARBA00004651"/>
    </source>
</evidence>
<evidence type="ECO:0000256" key="13">
    <source>
        <dbReference type="SAM" id="MobiDB-lite"/>
    </source>
</evidence>
<keyword evidence="7 14" id="KW-0472">Membrane</keyword>
<dbReference type="FunFam" id="3.40.50.2300:FF:000063">
    <property type="entry name" value="Gamma-aminobutyric acid type B receptor subunit"/>
    <property type="match status" value="1"/>
</dbReference>
<feature type="region of interest" description="Disordered" evidence="13">
    <location>
        <begin position="585"/>
        <end position="662"/>
    </location>
</feature>
<feature type="transmembrane region" description="Helical" evidence="14">
    <location>
        <begin position="979"/>
        <end position="1001"/>
    </location>
</feature>
<name>A0A1I8QF83_STOCA</name>
<dbReference type="InterPro" id="IPR002455">
    <property type="entry name" value="GPCR3_GABA-B"/>
</dbReference>
<organism evidence="16 17">
    <name type="scientific">Stomoxys calcitrans</name>
    <name type="common">Stable fly</name>
    <name type="synonym">Conops calcitrans</name>
    <dbReference type="NCBI Taxonomy" id="35570"/>
    <lineage>
        <taxon>Eukaryota</taxon>
        <taxon>Metazoa</taxon>
        <taxon>Ecdysozoa</taxon>
        <taxon>Arthropoda</taxon>
        <taxon>Hexapoda</taxon>
        <taxon>Insecta</taxon>
        <taxon>Pterygota</taxon>
        <taxon>Neoptera</taxon>
        <taxon>Endopterygota</taxon>
        <taxon>Diptera</taxon>
        <taxon>Brachycera</taxon>
        <taxon>Muscomorpha</taxon>
        <taxon>Muscoidea</taxon>
        <taxon>Muscidae</taxon>
        <taxon>Stomoxys</taxon>
    </lineage>
</organism>
<dbReference type="Proteomes" id="UP000095300">
    <property type="component" value="Unassembled WGS sequence"/>
</dbReference>
<accession>A0A1I8QF83</accession>
<evidence type="ECO:0000256" key="4">
    <source>
        <dbReference type="ARBA" id="ARBA00022729"/>
    </source>
</evidence>
<dbReference type="PRINTS" id="PR00248">
    <property type="entry name" value="GPCRMGR"/>
</dbReference>
<feature type="transmembrane region" description="Helical" evidence="14">
    <location>
        <begin position="939"/>
        <end position="958"/>
    </location>
</feature>
<dbReference type="InterPro" id="IPR001828">
    <property type="entry name" value="ANF_lig-bd_rcpt"/>
</dbReference>
<keyword evidence="12" id="KW-0175">Coiled coil</keyword>
<evidence type="ECO:0000313" key="16">
    <source>
        <dbReference type="EnsemblMetazoa" id="SCAU016543-PC"/>
    </source>
</evidence>
<dbReference type="VEuPathDB" id="VectorBase:SCAU016543"/>
<evidence type="ECO:0000256" key="12">
    <source>
        <dbReference type="SAM" id="Coils"/>
    </source>
</evidence>
<feature type="transmembrane region" description="Helical" evidence="14">
    <location>
        <begin position="902"/>
        <end position="919"/>
    </location>
</feature>
<feature type="transmembrane region" description="Helical" evidence="14">
    <location>
        <begin position="860"/>
        <end position="882"/>
    </location>
</feature>
<evidence type="ECO:0000256" key="14">
    <source>
        <dbReference type="SAM" id="Phobius"/>
    </source>
</evidence>
<feature type="transmembrane region" description="Helical" evidence="14">
    <location>
        <begin position="1075"/>
        <end position="1097"/>
    </location>
</feature>
<feature type="coiled-coil region" evidence="12">
    <location>
        <begin position="1172"/>
        <end position="1199"/>
    </location>
</feature>
<keyword evidence="2" id="KW-1003">Cell membrane</keyword>
<dbReference type="PANTHER" id="PTHR10519:SF46">
    <property type="entry name" value="METABOTROPIC GABA-B RECEPTOR SUBTYPE 3, ISOFORM A"/>
    <property type="match status" value="1"/>
</dbReference>
<evidence type="ECO:0000256" key="7">
    <source>
        <dbReference type="ARBA" id="ARBA00023136"/>
    </source>
</evidence>
<keyword evidence="9" id="KW-0325">Glycoprotein</keyword>
<keyword evidence="17" id="KW-1185">Reference proteome</keyword>
<dbReference type="InterPro" id="IPR028082">
    <property type="entry name" value="Peripla_BP_I"/>
</dbReference>
<keyword evidence="4" id="KW-0732">Signal</keyword>
<dbReference type="STRING" id="35570.A0A1I8QF83"/>
<feature type="compositionally biased region" description="Polar residues" evidence="13">
    <location>
        <begin position="610"/>
        <end position="648"/>
    </location>
</feature>
<sequence length="1587" mass="175679">MSKTKQKRWRWQHTRHLQHYLYMVIMATAIIVPINMTRCNNIQAKTVTATATVIAATTTATTTTTTPTAFPPSTRTSVAFKMTPSAAKNILTSSLSPSSSSSTPKMQHQLMSIIFNEEAQPPTSNSTDIKKKTNRPVNIANLQNDNATATYTEEAQSESKSLTLFTHSNMKINEKPLTSASSATPSTKTRPKAITAKLPSLLANRHRRFSKLKTHRNVSVSNNSNPTKLQTPPPVHFANTQSTLPVSMSLWQQHQQQYLKVNQVFEQERALTRSNLQHNRGKIVLLGLFELSTKSGPRPEGLSELIAAQMAVEHINRKQLLPGYTIELLTNDTQCDPGVGVDRFFHAIYTQPSTRMVMLLGSACSEVTESLAKVVPYWNIVQVSFGSTSPALSDRQEFPYFYRTVAPDSSHNPARIAFIRRFAWDTVTTFSQNEEIHSLAVNDLVTELEAANISCAATITFGATDYKEQLLLLRESDTRIIIGSFSPILAPHILCEAYRLRMFGADYAWILHESMGAPWWHDLSTTASYCTAKELQTAVENLIIVSSHNSIVGNNISLSGLNNDMFNMQLRQQSEKFQDIFKSVATPRRHQQQQQQQRNERKHKKHVATAINNAGSRGIGSHTNTNKATTKSLSKQTHINTDNSNNRHSGAGAGADAGDDVGHRDQHLTAAAATAAMASVTKDNSASSSPSTSSTSALLSRLDSSTITTTMRSTTTTMTTTTTTTTVSRYAPQTYDAVWAIALSLRGAEEHWRKAAVQQSKLDRFDYTRSDMATEFLQQMGKLDFLGVSGPVSFSGPDRIGTTAFYQIQNGQLEPIALYYPAENALDFRCPHCKRVKWHGGQVPIAKRVFKVRVATIAPMAFYTIATLSSVGIAMALAFLAFNLHFRKLKAIKLSSPKLSNITAVGCIFVYTAVILLGLDYSTLPSPEDTFATVCTARVYLLSAGFSLAFGSMFAKTYRVHRIFTRTGSVFKDKMLQDIQLILLVCGLLLVDGLVVTLWVVTDPMERHLHNLTLEISNIDRSVVYQPQVEVCRSQHTQTWLGALYSYKGLLLVVGVYMAWETRHVKIPALNDSQYIGVSVYSVVITSGIVVVLANLISERVTLAFITITALILTSTTATLCLLFIPKLHDIWARNDVIDPVIHSMGLKMECNTRRFVLDDRRELQYRVEVQNRVYKKEIASLDAEIRKLERMLESGTASTTTSSTTSIFLGLKPEVTITSDTSSHLPAPSHGGKSRTPSISGILPNLLLSVLPPVIPRASWPSAEYMQIPMRKSVTFASQPHLEDRTIAGSCLPAQDLLNLRLAHQHATEAKTGLINRIRGIFTRTQSSNKGSIASLADQKGIKAALMTHMGLFSRLIPSSQTASCNAIYADRKKSDIDLVHTSGETLKPLKRKSIAKSGTHLDVTFADPNFLPTIPTISAEAVDIAHRQSHPHHHHLHPHTSSSTTQLFNVPIIEVENRYILEPETKVNFQLPANRRPSIAQIQPTLRERVKGSPRFPHRVLPITSSLGALEETVDMGRPKGGARMNLKRASIVGNWKSMDVPSTTRLSLTDSKDEVWKQDSITVEINQKDKEDIITVEITHVNDD</sequence>
<evidence type="ECO:0000256" key="3">
    <source>
        <dbReference type="ARBA" id="ARBA00022692"/>
    </source>
</evidence>
<evidence type="ECO:0000259" key="15">
    <source>
        <dbReference type="PROSITE" id="PS50259"/>
    </source>
</evidence>
<evidence type="ECO:0000256" key="5">
    <source>
        <dbReference type="ARBA" id="ARBA00022989"/>
    </source>
</evidence>
<feature type="domain" description="G-protein coupled receptors family 3 profile" evidence="15">
    <location>
        <begin position="933"/>
        <end position="1136"/>
    </location>
</feature>
<dbReference type="GO" id="GO:0038039">
    <property type="term" value="C:G protein-coupled receptor heterodimeric complex"/>
    <property type="evidence" value="ECO:0007669"/>
    <property type="project" value="TreeGrafter"/>
</dbReference>
<keyword evidence="3 14" id="KW-0812">Transmembrane</keyword>
<dbReference type="InterPro" id="IPR000337">
    <property type="entry name" value="GPCR_3"/>
</dbReference>
<evidence type="ECO:0000256" key="10">
    <source>
        <dbReference type="ARBA" id="ARBA00023224"/>
    </source>
</evidence>
<keyword evidence="5 14" id="KW-1133">Transmembrane helix</keyword>
<protein>
    <recommendedName>
        <fullName evidence="11">Gamma-aminobutyric acid type B receptor subunit 2</fullName>
    </recommendedName>
</protein>
<dbReference type="PROSITE" id="PS50259">
    <property type="entry name" value="G_PROTEIN_RECEP_F3_4"/>
    <property type="match status" value="1"/>
</dbReference>
<dbReference type="OrthoDB" id="411630at2759"/>
<feature type="region of interest" description="Disordered" evidence="13">
    <location>
        <begin position="682"/>
        <end position="720"/>
    </location>
</feature>
<comment type="subcellular location">
    <subcellularLocation>
        <location evidence="1">Cell membrane</location>
        <topology evidence="1">Multi-pass membrane protein</topology>
    </subcellularLocation>
</comment>
<dbReference type="Pfam" id="PF01094">
    <property type="entry name" value="ANF_receptor"/>
    <property type="match status" value="1"/>
</dbReference>
<dbReference type="GO" id="GO:0004965">
    <property type="term" value="F:G protein-coupled GABA receptor activity"/>
    <property type="evidence" value="ECO:0007669"/>
    <property type="project" value="InterPro"/>
</dbReference>
<dbReference type="FunFam" id="3.40.50.2300:FF:000751">
    <property type="match status" value="1"/>
</dbReference>
<dbReference type="InterPro" id="IPR017978">
    <property type="entry name" value="GPCR_3_C"/>
</dbReference>
<evidence type="ECO:0000256" key="11">
    <source>
        <dbReference type="ARBA" id="ARBA00073785"/>
    </source>
</evidence>
<feature type="transmembrane region" description="Helical" evidence="14">
    <location>
        <begin position="20"/>
        <end position="36"/>
    </location>
</feature>
<evidence type="ECO:0000256" key="6">
    <source>
        <dbReference type="ARBA" id="ARBA00023040"/>
    </source>
</evidence>
<dbReference type="PANTHER" id="PTHR10519">
    <property type="entry name" value="GABA-B RECEPTOR"/>
    <property type="match status" value="1"/>
</dbReference>
<keyword evidence="6" id="KW-0297">G-protein coupled receptor</keyword>
<gene>
    <name evidence="16" type="primary">106091339</name>
</gene>
<keyword evidence="10" id="KW-0807">Transducer</keyword>
<dbReference type="CDD" id="cd15047">
    <property type="entry name" value="7tmC_GABA-B-like"/>
    <property type="match status" value="1"/>
</dbReference>
<evidence type="ECO:0000256" key="9">
    <source>
        <dbReference type="ARBA" id="ARBA00023180"/>
    </source>
</evidence>
<dbReference type="SUPFAM" id="SSF53822">
    <property type="entry name" value="Periplasmic binding protein-like I"/>
    <property type="match status" value="1"/>
</dbReference>
<dbReference type="PRINTS" id="PR01176">
    <property type="entry name" value="GABABRECEPTR"/>
</dbReference>
<evidence type="ECO:0000256" key="8">
    <source>
        <dbReference type="ARBA" id="ARBA00023170"/>
    </source>
</evidence>
<dbReference type="GO" id="GO:0007214">
    <property type="term" value="P:gamma-aminobutyric acid signaling pathway"/>
    <property type="evidence" value="ECO:0007669"/>
    <property type="project" value="TreeGrafter"/>
</dbReference>
<dbReference type="EnsemblMetazoa" id="SCAU016543-RC">
    <property type="protein sequence ID" value="SCAU016543-PC"/>
    <property type="gene ID" value="SCAU016543"/>
</dbReference>
<dbReference type="CDD" id="cd06366">
    <property type="entry name" value="PBP1_GABAb_receptor"/>
    <property type="match status" value="1"/>
</dbReference>
<evidence type="ECO:0000256" key="2">
    <source>
        <dbReference type="ARBA" id="ARBA00022475"/>
    </source>
</evidence>
<keyword evidence="8" id="KW-0675">Receptor</keyword>
<feature type="compositionally biased region" description="Low complexity" evidence="13">
    <location>
        <begin position="685"/>
        <end position="720"/>
    </location>
</feature>
<dbReference type="Pfam" id="PF00003">
    <property type="entry name" value="7tm_3"/>
    <property type="match status" value="1"/>
</dbReference>
<evidence type="ECO:0000313" key="17">
    <source>
        <dbReference type="Proteomes" id="UP000095300"/>
    </source>
</evidence>